<keyword evidence="4 5" id="KW-0342">GTP-binding</keyword>
<comment type="function">
    <text evidence="5">GTPase that associates with the 50S ribosomal subunit and may have a role during protein synthesis or ribosome biogenesis.</text>
</comment>
<evidence type="ECO:0000256" key="6">
    <source>
        <dbReference type="SAM" id="Coils"/>
    </source>
</evidence>
<protein>
    <recommendedName>
        <fullName evidence="5">GTPase HflX</fullName>
    </recommendedName>
    <alternativeName>
        <fullName evidence="5">GTP-binding protein HflX</fullName>
    </alternativeName>
</protein>
<dbReference type="PRINTS" id="PR00326">
    <property type="entry name" value="GTP1OBG"/>
</dbReference>
<dbReference type="SUPFAM" id="SSF52540">
    <property type="entry name" value="P-loop containing nucleoside triphosphate hydrolases"/>
    <property type="match status" value="1"/>
</dbReference>
<dbReference type="Pfam" id="PF01926">
    <property type="entry name" value="MMR_HSR1"/>
    <property type="match status" value="1"/>
</dbReference>
<dbReference type="Proteomes" id="UP001596378">
    <property type="component" value="Unassembled WGS sequence"/>
</dbReference>
<comment type="subcellular location">
    <subcellularLocation>
        <location evidence="5">Cytoplasm</location>
    </subcellularLocation>
    <text evidence="5">May associate with membranes.</text>
</comment>
<keyword evidence="1" id="KW-0479">Metal-binding</keyword>
<dbReference type="CDD" id="cd01878">
    <property type="entry name" value="HflX"/>
    <property type="match status" value="1"/>
</dbReference>
<dbReference type="InterPro" id="IPR006073">
    <property type="entry name" value="GTP-bd"/>
</dbReference>
<feature type="domain" description="Hflx-type G" evidence="7">
    <location>
        <begin position="201"/>
        <end position="370"/>
    </location>
</feature>
<sequence length="428" mass="47247">MERIEQTRDKAIAVGVQLNQAPGFRASMEELRSLAEACELEVAGEVTQKAEKIVTATYMGSGKLKELKETMAACEAGIAIFNDELSPSQIRNLEAELDCRVIDRTLLILDIFASRAQTREAKLQVEVARLQYMLPRLVGLREALGRQGGGAGLKNRGSGETKLELDRRRIEDRVAALQADLEKLTARRQVQRSQRRKNEIPVVCLVGYTNAGKSSLMNAIIRKVDPGSDKEVLAKDMLFATLETSVRSIALPSRRSFLLADTVGFVSQLPHHLIKAFRSTLEEVTNADLLLHVVDCSDPERAKRIEVTNGTLRELGAGDIPSLYVYNKADLAEDMSYPAEADGGICLSAREGAGIDELLGLIGSRIFTDDKTCEVLIPFAQGRLVSYFRENAVIHAMSHEENGTRLEMTCREADYEKYRSLFASASPS</sequence>
<dbReference type="PANTHER" id="PTHR10229">
    <property type="entry name" value="GTP-BINDING PROTEIN HFLX"/>
    <property type="match status" value="1"/>
</dbReference>
<comment type="caution">
    <text evidence="8">The sequence shown here is derived from an EMBL/GenBank/DDBJ whole genome shotgun (WGS) entry which is preliminary data.</text>
</comment>
<dbReference type="Pfam" id="PF16360">
    <property type="entry name" value="GTP-bdg_M"/>
    <property type="match status" value="1"/>
</dbReference>
<name>A0ABW2F8J0_9BACL</name>
<evidence type="ECO:0000313" key="8">
    <source>
        <dbReference type="EMBL" id="MFC7148547.1"/>
    </source>
</evidence>
<proteinExistence type="inferred from homology"/>
<keyword evidence="3" id="KW-0460">Magnesium</keyword>
<dbReference type="PROSITE" id="PS51705">
    <property type="entry name" value="G_HFLX"/>
    <property type="match status" value="1"/>
</dbReference>
<dbReference type="NCBIfam" id="TIGR03156">
    <property type="entry name" value="GTP_HflX"/>
    <property type="match status" value="1"/>
</dbReference>
<evidence type="ECO:0000256" key="4">
    <source>
        <dbReference type="ARBA" id="ARBA00023134"/>
    </source>
</evidence>
<evidence type="ECO:0000256" key="1">
    <source>
        <dbReference type="ARBA" id="ARBA00022723"/>
    </source>
</evidence>
<evidence type="ECO:0000256" key="5">
    <source>
        <dbReference type="HAMAP-Rule" id="MF_00900"/>
    </source>
</evidence>
<evidence type="ECO:0000256" key="2">
    <source>
        <dbReference type="ARBA" id="ARBA00022741"/>
    </source>
</evidence>
<dbReference type="InterPro" id="IPR027417">
    <property type="entry name" value="P-loop_NTPase"/>
</dbReference>
<dbReference type="HAMAP" id="MF_00900">
    <property type="entry name" value="GTPase_HflX"/>
    <property type="match status" value="1"/>
</dbReference>
<dbReference type="InterPro" id="IPR032305">
    <property type="entry name" value="GTP-bd_M"/>
</dbReference>
<keyword evidence="5" id="KW-0963">Cytoplasm</keyword>
<dbReference type="Pfam" id="PF13167">
    <property type="entry name" value="GTP-bdg_N"/>
    <property type="match status" value="1"/>
</dbReference>
<comment type="subunit">
    <text evidence="5">Monomer. Associates with the 50S ribosomal subunit.</text>
</comment>
<evidence type="ECO:0000256" key="3">
    <source>
        <dbReference type="ARBA" id="ARBA00022842"/>
    </source>
</evidence>
<keyword evidence="9" id="KW-1185">Reference proteome</keyword>
<dbReference type="Gene3D" id="3.40.50.11060">
    <property type="entry name" value="GTPase HflX, N-terminal domain"/>
    <property type="match status" value="1"/>
</dbReference>
<dbReference type="PIRSF" id="PIRSF006809">
    <property type="entry name" value="GTP-binding_hflX_prd"/>
    <property type="match status" value="1"/>
</dbReference>
<dbReference type="InterPro" id="IPR030394">
    <property type="entry name" value="G_HFLX_dom"/>
</dbReference>
<dbReference type="RefSeq" id="WP_378045137.1">
    <property type="nucleotide sequence ID" value="NZ_JBHMDN010000007.1"/>
</dbReference>
<comment type="similarity">
    <text evidence="5">Belongs to the TRAFAC class OBG-HflX-like GTPase superfamily. HflX GTPase family.</text>
</comment>
<reference evidence="9" key="1">
    <citation type="journal article" date="2019" name="Int. J. Syst. Evol. Microbiol.">
        <title>The Global Catalogue of Microorganisms (GCM) 10K type strain sequencing project: providing services to taxonomists for standard genome sequencing and annotation.</title>
        <authorList>
            <consortium name="The Broad Institute Genomics Platform"/>
            <consortium name="The Broad Institute Genome Sequencing Center for Infectious Disease"/>
            <person name="Wu L."/>
            <person name="Ma J."/>
        </authorList>
    </citation>
    <scope>NUCLEOTIDE SEQUENCE [LARGE SCALE GENOMIC DNA]</scope>
    <source>
        <strain evidence="9">KCTC 12907</strain>
    </source>
</reference>
<dbReference type="PANTHER" id="PTHR10229:SF4">
    <property type="entry name" value="GTPASE HFLX"/>
    <property type="match status" value="1"/>
</dbReference>
<dbReference type="InterPro" id="IPR042108">
    <property type="entry name" value="GTPase_HflX_N_sf"/>
</dbReference>
<dbReference type="InterPro" id="IPR025121">
    <property type="entry name" value="GTPase_HflX_N"/>
</dbReference>
<gene>
    <name evidence="5 8" type="primary">hflX</name>
    <name evidence="8" type="ORF">ACFQMJ_08440</name>
</gene>
<dbReference type="Gene3D" id="3.40.50.300">
    <property type="entry name" value="P-loop containing nucleotide triphosphate hydrolases"/>
    <property type="match status" value="1"/>
</dbReference>
<accession>A0ABW2F8J0</accession>
<keyword evidence="2 5" id="KW-0547">Nucleotide-binding</keyword>
<dbReference type="EMBL" id="JBHTAI010000004">
    <property type="protein sequence ID" value="MFC7148547.1"/>
    <property type="molecule type" value="Genomic_DNA"/>
</dbReference>
<dbReference type="Gene3D" id="6.10.250.2860">
    <property type="match status" value="1"/>
</dbReference>
<evidence type="ECO:0000259" key="7">
    <source>
        <dbReference type="PROSITE" id="PS51705"/>
    </source>
</evidence>
<dbReference type="InterPro" id="IPR016496">
    <property type="entry name" value="GTPase_HflX"/>
</dbReference>
<feature type="coiled-coil region" evidence="6">
    <location>
        <begin position="160"/>
        <end position="194"/>
    </location>
</feature>
<keyword evidence="6" id="KW-0175">Coiled coil</keyword>
<evidence type="ECO:0000313" key="9">
    <source>
        <dbReference type="Proteomes" id="UP001596378"/>
    </source>
</evidence>
<organism evidence="8 9">
    <name type="scientific">Cohnella cellulosilytica</name>
    <dbReference type="NCBI Taxonomy" id="986710"/>
    <lineage>
        <taxon>Bacteria</taxon>
        <taxon>Bacillati</taxon>
        <taxon>Bacillota</taxon>
        <taxon>Bacilli</taxon>
        <taxon>Bacillales</taxon>
        <taxon>Paenibacillaceae</taxon>
        <taxon>Cohnella</taxon>
    </lineage>
</organism>